<dbReference type="SUPFAM" id="SSF88713">
    <property type="entry name" value="Glycoside hydrolase/deacetylase"/>
    <property type="match status" value="1"/>
</dbReference>
<evidence type="ECO:0000313" key="1">
    <source>
        <dbReference type="EMBL" id="AXJ13052.1"/>
    </source>
</evidence>
<protein>
    <submittedName>
        <fullName evidence="1">Chitooligosaccharide deacetylase</fullName>
        <ecNumber evidence="1">3.5.1.-</ecNumber>
    </submittedName>
</protein>
<dbReference type="Gene3D" id="3.20.20.370">
    <property type="entry name" value="Glycoside hydrolase/deacetylase"/>
    <property type="match status" value="1"/>
</dbReference>
<reference evidence="1 2" key="1">
    <citation type="submission" date="2017-07" db="EMBL/GenBank/DDBJ databases">
        <title>Streptococcus pluranimalium as cause of bovine abortion.</title>
        <authorList>
            <person name="Rodriguez Campos S."/>
            <person name="Gobeli Brawand S."/>
            <person name="Brodard I."/>
            <person name="Rychener L."/>
            <person name="Perreten V."/>
        </authorList>
    </citation>
    <scope>NUCLEOTIDE SEQUENCE [LARGE SCALE GENOMIC DNA]</scope>
    <source>
        <strain evidence="1 2">14A0014</strain>
    </source>
</reference>
<keyword evidence="1" id="KW-0378">Hydrolase</keyword>
<dbReference type="GO" id="GO:0016787">
    <property type="term" value="F:hydrolase activity"/>
    <property type="evidence" value="ECO:0007669"/>
    <property type="project" value="UniProtKB-KW"/>
</dbReference>
<dbReference type="EC" id="3.5.1.-" evidence="1"/>
<dbReference type="GO" id="GO:0005975">
    <property type="term" value="P:carbohydrate metabolic process"/>
    <property type="evidence" value="ECO:0007669"/>
    <property type="project" value="InterPro"/>
</dbReference>
<proteinExistence type="predicted"/>
<dbReference type="Proteomes" id="UP000255411">
    <property type="component" value="Chromosome"/>
</dbReference>
<evidence type="ECO:0000313" key="2">
    <source>
        <dbReference type="Proteomes" id="UP000255411"/>
    </source>
</evidence>
<accession>A0A345VK00</accession>
<sequence length="59" mass="6866">MTEDVVELFVFHPGYLDQDLLDHSSLTLPRPKEVAMLIAPATKEWLKEQRVELIDCRDL</sequence>
<name>A0A345VK00_9STRE</name>
<dbReference type="EMBL" id="CP022601">
    <property type="protein sequence ID" value="AXJ13052.1"/>
    <property type="molecule type" value="Genomic_DNA"/>
</dbReference>
<organism evidence="1 2">
    <name type="scientific">Streptococcus pluranimalium</name>
    <dbReference type="NCBI Taxonomy" id="82348"/>
    <lineage>
        <taxon>Bacteria</taxon>
        <taxon>Bacillati</taxon>
        <taxon>Bacillota</taxon>
        <taxon>Bacilli</taxon>
        <taxon>Lactobacillales</taxon>
        <taxon>Streptococcaceae</taxon>
        <taxon>Streptococcus</taxon>
    </lineage>
</organism>
<dbReference type="AlphaFoldDB" id="A0A345VK00"/>
<gene>
    <name evidence="1" type="primary">chbG</name>
    <name evidence="1" type="ORF">Sp14A_11370</name>
</gene>
<dbReference type="InterPro" id="IPR011330">
    <property type="entry name" value="Glyco_hydro/deAcase_b/a-brl"/>
</dbReference>